<evidence type="ECO:0000313" key="2">
    <source>
        <dbReference type="Proteomes" id="UP001280121"/>
    </source>
</evidence>
<evidence type="ECO:0000313" key="1">
    <source>
        <dbReference type="EMBL" id="KAK2646636.1"/>
    </source>
</evidence>
<name>A0AAD9WX88_9ROSI</name>
<dbReference type="EMBL" id="JANJYI010000006">
    <property type="protein sequence ID" value="KAK2646636.1"/>
    <property type="molecule type" value="Genomic_DNA"/>
</dbReference>
<sequence>MVNIAKLCPHLNNRTNVKREHPQTQPMALSVDYTSARPEFRSAHTDPNISFVNPCQEMMRSTRTAHNAIPIQSICMIKIKRGGDAVDVDVDLVACEAPEDLGEAHEDLVVEGYEAVEVRDGAEDQLVALRVVVGVGVGLVAVDCASFDLGNRYPSLEYCIKTIRVGKVKAKKV</sequence>
<accession>A0AAD9WX88</accession>
<dbReference type="Proteomes" id="UP001280121">
    <property type="component" value="Unassembled WGS sequence"/>
</dbReference>
<dbReference type="AlphaFoldDB" id="A0AAD9WX88"/>
<comment type="caution">
    <text evidence="1">The sequence shown here is derived from an EMBL/GenBank/DDBJ whole genome shotgun (WGS) entry which is preliminary data.</text>
</comment>
<protein>
    <submittedName>
        <fullName evidence="1">Uncharacterized protein</fullName>
    </submittedName>
</protein>
<reference evidence="1" key="1">
    <citation type="journal article" date="2023" name="Plant J.">
        <title>Genome sequences and population genomics provide insights into the demographic history, inbreeding, and mutation load of two 'living fossil' tree species of Dipteronia.</title>
        <authorList>
            <person name="Feng Y."/>
            <person name="Comes H.P."/>
            <person name="Chen J."/>
            <person name="Zhu S."/>
            <person name="Lu R."/>
            <person name="Zhang X."/>
            <person name="Li P."/>
            <person name="Qiu J."/>
            <person name="Olsen K.M."/>
            <person name="Qiu Y."/>
        </authorList>
    </citation>
    <scope>NUCLEOTIDE SEQUENCE</scope>
    <source>
        <strain evidence="1">KIB01</strain>
    </source>
</reference>
<gene>
    <name evidence="1" type="ORF">Ddye_021831</name>
</gene>
<keyword evidence="2" id="KW-1185">Reference proteome</keyword>
<proteinExistence type="predicted"/>
<organism evidence="1 2">
    <name type="scientific">Dipteronia dyeriana</name>
    <dbReference type="NCBI Taxonomy" id="168575"/>
    <lineage>
        <taxon>Eukaryota</taxon>
        <taxon>Viridiplantae</taxon>
        <taxon>Streptophyta</taxon>
        <taxon>Embryophyta</taxon>
        <taxon>Tracheophyta</taxon>
        <taxon>Spermatophyta</taxon>
        <taxon>Magnoliopsida</taxon>
        <taxon>eudicotyledons</taxon>
        <taxon>Gunneridae</taxon>
        <taxon>Pentapetalae</taxon>
        <taxon>rosids</taxon>
        <taxon>malvids</taxon>
        <taxon>Sapindales</taxon>
        <taxon>Sapindaceae</taxon>
        <taxon>Hippocastanoideae</taxon>
        <taxon>Acereae</taxon>
        <taxon>Dipteronia</taxon>
    </lineage>
</organism>